<feature type="signal peptide" evidence="2">
    <location>
        <begin position="1"/>
        <end position="27"/>
    </location>
</feature>
<reference evidence="4" key="1">
    <citation type="submission" date="2021-05" db="EMBL/GenBank/DDBJ databases">
        <authorList>
            <person name="Alioto T."/>
            <person name="Alioto T."/>
            <person name="Gomez Garrido J."/>
        </authorList>
    </citation>
    <scope>NUCLEOTIDE SEQUENCE</scope>
</reference>
<sequence>MVRECLVVTQCLFLVVVKCSVPNDVYGEDHTRDLSPQEIKGQQEDNLNHNGEHEGQPQDQEGKPQHFQEHRGQEIGGHHDYDENEDRNIGGDTKGDSQEQGETAVLTEEHEALLTEVDSNITHIKNKLGRIYSQNSAMLHKLAKLDDYIKRGGDMETRFVIEILGYPFDSGVVSPEEFLEHLAVAFNLNFTHKQITGLRIMAGRGASDTRLAVEFACAKHKKAWLKAYKQRLYQISWGDAEKAFGASKESYKYLHHKTVYLQDFLPTICEMYGAGVVRFAVNDYISPYRKRLLSYAKLLAAHYKWRFVWVSDGDIFIRKKNSERGYYVRAEKDFRAFDWRLENEDFFWKVINECNSERRDMMRRTTKRVLPWMTTRDWDETGHNRHYKKSLLNYKRGFDDQLRDLLDQVTTIGNLDEGANKYNFLTVQLNLNRTAKSTIPQRNWI</sequence>
<feature type="domain" description="FP protein C-terminal" evidence="3">
    <location>
        <begin position="286"/>
        <end position="335"/>
    </location>
</feature>
<keyword evidence="2" id="KW-0732">Signal</keyword>
<feature type="region of interest" description="Disordered" evidence="1">
    <location>
        <begin position="43"/>
        <end position="104"/>
    </location>
</feature>
<feature type="chain" id="PRO_5034261024" description="FP protein C-terminal domain-containing protein" evidence="2">
    <location>
        <begin position="28"/>
        <end position="445"/>
    </location>
</feature>
<evidence type="ECO:0000256" key="1">
    <source>
        <dbReference type="SAM" id="MobiDB-lite"/>
    </source>
</evidence>
<dbReference type="InterPro" id="IPR057251">
    <property type="entry name" value="FP_C"/>
</dbReference>
<accession>A0A8D8PUQ9</accession>
<evidence type="ECO:0000259" key="3">
    <source>
        <dbReference type="Pfam" id="PF25298"/>
    </source>
</evidence>
<feature type="compositionally biased region" description="Basic and acidic residues" evidence="1">
    <location>
        <begin position="43"/>
        <end position="97"/>
    </location>
</feature>
<dbReference type="Pfam" id="PF25298">
    <property type="entry name" value="Baculo_FP_2nd"/>
    <property type="match status" value="1"/>
</dbReference>
<evidence type="ECO:0000313" key="4">
    <source>
        <dbReference type="EMBL" id="CAG6614886.1"/>
    </source>
</evidence>
<organism evidence="4">
    <name type="scientific">Cacopsylla melanoneura</name>
    <dbReference type="NCBI Taxonomy" id="428564"/>
    <lineage>
        <taxon>Eukaryota</taxon>
        <taxon>Metazoa</taxon>
        <taxon>Ecdysozoa</taxon>
        <taxon>Arthropoda</taxon>
        <taxon>Hexapoda</taxon>
        <taxon>Insecta</taxon>
        <taxon>Pterygota</taxon>
        <taxon>Neoptera</taxon>
        <taxon>Paraneoptera</taxon>
        <taxon>Hemiptera</taxon>
        <taxon>Sternorrhyncha</taxon>
        <taxon>Psylloidea</taxon>
        <taxon>Psyllidae</taxon>
        <taxon>Psyllinae</taxon>
        <taxon>Cacopsylla</taxon>
    </lineage>
</organism>
<protein>
    <recommendedName>
        <fullName evidence="3">FP protein C-terminal domain-containing protein</fullName>
    </recommendedName>
</protein>
<dbReference type="EMBL" id="HBUF01031503">
    <property type="protein sequence ID" value="CAG6614886.1"/>
    <property type="molecule type" value="Transcribed_RNA"/>
</dbReference>
<proteinExistence type="predicted"/>
<evidence type="ECO:0000256" key="2">
    <source>
        <dbReference type="SAM" id="SignalP"/>
    </source>
</evidence>
<name>A0A8D8PUQ9_9HEMI</name>
<dbReference type="AlphaFoldDB" id="A0A8D8PUQ9"/>